<name>A0A9K3MYX1_HELAN</name>
<dbReference type="OrthoDB" id="1926221at2759"/>
<protein>
    <submittedName>
        <fullName evidence="5">SPEAR family protein</fullName>
    </submittedName>
</protein>
<evidence type="ECO:0000256" key="4">
    <source>
        <dbReference type="SAM" id="MobiDB-lite"/>
    </source>
</evidence>
<feature type="region of interest" description="Disordered" evidence="4">
    <location>
        <begin position="21"/>
        <end position="52"/>
    </location>
</feature>
<evidence type="ECO:0000313" key="6">
    <source>
        <dbReference type="Proteomes" id="UP000215914"/>
    </source>
</evidence>
<dbReference type="PANTHER" id="PTHR33388">
    <property type="entry name" value="OS01G0212500 PROTEIN"/>
    <property type="match status" value="1"/>
</dbReference>
<feature type="compositionally biased region" description="Gly residues" evidence="4">
    <location>
        <begin position="23"/>
        <end position="38"/>
    </location>
</feature>
<sequence length="320" mass="35273">MKYFSVVYFIICMGSMAHEEHTGGGNSGVGGGSGGGSGRSSKKMKHDKVPQRGMGVAQLERMITERQLKDAGISTSNSVKFRLPEVPLPPPFPNRRHPLVSKSRLYNIDGGNSNPYQYHYQYQYPEPNTLTWPQFHAQRSSMVNVSLGATSSSSVMSNIQIEPPSNQSYCANKHTSYSDGDKMVGMKRPYPFSMENIPPAYLSPISKPDESTTCRRENLLGLGDAKDQKAEKFIEENLAKDFLTLAPPQASPPSHTRLKEKVLPSSAGELTRPSYQGQTRDSSETEWSNQHALHSFFPAAKTHGIGNGEVGEHVDLNLKL</sequence>
<dbReference type="AlphaFoldDB" id="A0A9K3MYX1"/>
<dbReference type="EMBL" id="MNCJ02000326">
    <property type="protein sequence ID" value="KAF5780859.1"/>
    <property type="molecule type" value="Genomic_DNA"/>
</dbReference>
<proteinExistence type="predicted"/>
<dbReference type="PANTHER" id="PTHR33388:SF1">
    <property type="entry name" value="PROTEIN SPEAR2"/>
    <property type="match status" value="1"/>
</dbReference>
<keyword evidence="1" id="KW-0678">Repressor</keyword>
<comment type="caution">
    <text evidence="5">The sequence shown here is derived from an EMBL/GenBank/DDBJ whole genome shotgun (WGS) entry which is preliminary data.</text>
</comment>
<keyword evidence="6" id="KW-1185">Reference proteome</keyword>
<evidence type="ECO:0000256" key="2">
    <source>
        <dbReference type="ARBA" id="ARBA00023015"/>
    </source>
</evidence>
<feature type="compositionally biased region" description="Polar residues" evidence="4">
    <location>
        <begin position="273"/>
        <end position="289"/>
    </location>
</feature>
<dbReference type="GO" id="GO:0003700">
    <property type="term" value="F:DNA-binding transcription factor activity"/>
    <property type="evidence" value="ECO:0007669"/>
    <property type="project" value="InterPro"/>
</dbReference>
<gene>
    <name evidence="5" type="ORF">HanXRQr2_Chr11g0476751</name>
</gene>
<keyword evidence="2" id="KW-0805">Transcription regulation</keyword>
<evidence type="ECO:0000256" key="3">
    <source>
        <dbReference type="ARBA" id="ARBA00023163"/>
    </source>
</evidence>
<dbReference type="Gramene" id="mRNA:HanXRQr2_Chr11g0476751">
    <property type="protein sequence ID" value="mRNA:HanXRQr2_Chr11g0476751"/>
    <property type="gene ID" value="HanXRQr2_Chr11g0476751"/>
</dbReference>
<reference evidence="5" key="1">
    <citation type="journal article" date="2017" name="Nature">
        <title>The sunflower genome provides insights into oil metabolism, flowering and Asterid evolution.</title>
        <authorList>
            <person name="Badouin H."/>
            <person name="Gouzy J."/>
            <person name="Grassa C.J."/>
            <person name="Murat F."/>
            <person name="Staton S.E."/>
            <person name="Cottret L."/>
            <person name="Lelandais-Briere C."/>
            <person name="Owens G.L."/>
            <person name="Carrere S."/>
            <person name="Mayjonade B."/>
            <person name="Legrand L."/>
            <person name="Gill N."/>
            <person name="Kane N.C."/>
            <person name="Bowers J.E."/>
            <person name="Hubner S."/>
            <person name="Bellec A."/>
            <person name="Berard A."/>
            <person name="Berges H."/>
            <person name="Blanchet N."/>
            <person name="Boniface M.C."/>
            <person name="Brunel D."/>
            <person name="Catrice O."/>
            <person name="Chaidir N."/>
            <person name="Claudel C."/>
            <person name="Donnadieu C."/>
            <person name="Faraut T."/>
            <person name="Fievet G."/>
            <person name="Helmstetter N."/>
            <person name="King M."/>
            <person name="Knapp S.J."/>
            <person name="Lai Z."/>
            <person name="Le Paslier M.C."/>
            <person name="Lippi Y."/>
            <person name="Lorenzon L."/>
            <person name="Mandel J.R."/>
            <person name="Marage G."/>
            <person name="Marchand G."/>
            <person name="Marquand E."/>
            <person name="Bret-Mestries E."/>
            <person name="Morien E."/>
            <person name="Nambeesan S."/>
            <person name="Nguyen T."/>
            <person name="Pegot-Espagnet P."/>
            <person name="Pouilly N."/>
            <person name="Raftis F."/>
            <person name="Sallet E."/>
            <person name="Schiex T."/>
            <person name="Thomas J."/>
            <person name="Vandecasteele C."/>
            <person name="Vares D."/>
            <person name="Vear F."/>
            <person name="Vautrin S."/>
            <person name="Crespi M."/>
            <person name="Mangin B."/>
            <person name="Burke J.M."/>
            <person name="Salse J."/>
            <person name="Munos S."/>
            <person name="Vincourt P."/>
            <person name="Rieseberg L.H."/>
            <person name="Langlade N.B."/>
        </authorList>
    </citation>
    <scope>NUCLEOTIDE SEQUENCE</scope>
    <source>
        <tissue evidence="5">Leaves</tissue>
    </source>
</reference>
<reference evidence="5" key="2">
    <citation type="submission" date="2020-06" db="EMBL/GenBank/DDBJ databases">
        <title>Helianthus annuus Genome sequencing and assembly Release 2.</title>
        <authorList>
            <person name="Gouzy J."/>
            <person name="Langlade N."/>
            <person name="Munos S."/>
        </authorList>
    </citation>
    <scope>NUCLEOTIDE SEQUENCE</scope>
    <source>
        <tissue evidence="5">Leaves</tissue>
    </source>
</reference>
<accession>A0A9K3MYX1</accession>
<dbReference type="InterPro" id="IPR040356">
    <property type="entry name" value="SPEAR"/>
</dbReference>
<feature type="region of interest" description="Disordered" evidence="4">
    <location>
        <begin position="245"/>
        <end position="289"/>
    </location>
</feature>
<keyword evidence="3" id="KW-0804">Transcription</keyword>
<dbReference type="Proteomes" id="UP000215914">
    <property type="component" value="Unassembled WGS sequence"/>
</dbReference>
<evidence type="ECO:0000313" key="5">
    <source>
        <dbReference type="EMBL" id="KAF5780859.1"/>
    </source>
</evidence>
<evidence type="ECO:0000256" key="1">
    <source>
        <dbReference type="ARBA" id="ARBA00022491"/>
    </source>
</evidence>
<organism evidence="5 6">
    <name type="scientific">Helianthus annuus</name>
    <name type="common">Common sunflower</name>
    <dbReference type="NCBI Taxonomy" id="4232"/>
    <lineage>
        <taxon>Eukaryota</taxon>
        <taxon>Viridiplantae</taxon>
        <taxon>Streptophyta</taxon>
        <taxon>Embryophyta</taxon>
        <taxon>Tracheophyta</taxon>
        <taxon>Spermatophyta</taxon>
        <taxon>Magnoliopsida</taxon>
        <taxon>eudicotyledons</taxon>
        <taxon>Gunneridae</taxon>
        <taxon>Pentapetalae</taxon>
        <taxon>asterids</taxon>
        <taxon>campanulids</taxon>
        <taxon>Asterales</taxon>
        <taxon>Asteraceae</taxon>
        <taxon>Asteroideae</taxon>
        <taxon>Heliantheae alliance</taxon>
        <taxon>Heliantheae</taxon>
        <taxon>Helianthus</taxon>
    </lineage>
</organism>